<evidence type="ECO:0000313" key="4">
    <source>
        <dbReference type="Proteomes" id="UP000577956"/>
    </source>
</evidence>
<feature type="region of interest" description="Disordered" evidence="1">
    <location>
        <begin position="1"/>
        <end position="33"/>
    </location>
</feature>
<dbReference type="RefSeq" id="WP_140458293.1">
    <property type="nucleotide sequence ID" value="NZ_BAABFI010000001.1"/>
</dbReference>
<organism evidence="3 4">
    <name type="scientific">Cellulomonas oligotrophica</name>
    <dbReference type="NCBI Taxonomy" id="931536"/>
    <lineage>
        <taxon>Bacteria</taxon>
        <taxon>Bacillati</taxon>
        <taxon>Actinomycetota</taxon>
        <taxon>Actinomycetes</taxon>
        <taxon>Micrococcales</taxon>
        <taxon>Cellulomonadaceae</taxon>
        <taxon>Cellulomonas</taxon>
    </lineage>
</organism>
<reference evidence="3 4" key="1">
    <citation type="submission" date="2020-07" db="EMBL/GenBank/DDBJ databases">
        <title>Sequencing the genomes of 1000 actinobacteria strains.</title>
        <authorList>
            <person name="Klenk H.-P."/>
        </authorList>
    </citation>
    <scope>NUCLEOTIDE SEQUENCE [LARGE SCALE GENOMIC DNA]</scope>
    <source>
        <strain evidence="3 4">DSM 24482</strain>
    </source>
</reference>
<dbReference type="Proteomes" id="UP000618382">
    <property type="component" value="Unassembled WGS sequence"/>
</dbReference>
<comment type="caution">
    <text evidence="3">The sequence shown here is derived from an EMBL/GenBank/DDBJ whole genome shotgun (WGS) entry which is preliminary data.</text>
</comment>
<accession>A0A7Y9FGA3</accession>
<reference evidence="2 5" key="2">
    <citation type="submission" date="2021-01" db="EMBL/GenBank/DDBJ databases">
        <title>Whole genome shotgun sequence of Cellulomonas oligotrophica NBRC 109435.</title>
        <authorList>
            <person name="Komaki H."/>
            <person name="Tamura T."/>
        </authorList>
    </citation>
    <scope>NUCLEOTIDE SEQUENCE [LARGE SCALE GENOMIC DNA]</scope>
    <source>
        <strain evidence="2 5">NBRC 109435</strain>
    </source>
</reference>
<gene>
    <name evidence="3" type="ORF">BKA21_002263</name>
    <name evidence="2" type="ORF">Col01nite_37300</name>
</gene>
<dbReference type="EMBL" id="BONN01000020">
    <property type="protein sequence ID" value="GIG34571.1"/>
    <property type="molecule type" value="Genomic_DNA"/>
</dbReference>
<evidence type="ECO:0000313" key="3">
    <source>
        <dbReference type="EMBL" id="NYD86714.1"/>
    </source>
</evidence>
<name>A0A7Y9FGA3_9CELL</name>
<dbReference type="AlphaFoldDB" id="A0A7Y9FGA3"/>
<keyword evidence="5" id="KW-1185">Reference proteome</keyword>
<proteinExistence type="predicted"/>
<dbReference type="Proteomes" id="UP000577956">
    <property type="component" value="Unassembled WGS sequence"/>
</dbReference>
<protein>
    <submittedName>
        <fullName evidence="3">Uncharacterized protein</fullName>
    </submittedName>
</protein>
<evidence type="ECO:0000313" key="5">
    <source>
        <dbReference type="Proteomes" id="UP000618382"/>
    </source>
</evidence>
<dbReference type="EMBL" id="JACCBK010000001">
    <property type="protein sequence ID" value="NYD86714.1"/>
    <property type="molecule type" value="Genomic_DNA"/>
</dbReference>
<sequence>MTTDEQASTWAGEPLEDLAGLTGGRGEQRDGPVVPDAALDLVARADRRGRVPRDASGSPEAQALRAAGLLDDGRALTPFGHAVRDHWRAGVTFLEAHARGERPGRLTAWPSSRSLLVAASAGADESPVPAGHVRLGVVPTSRFVSYLAAWAGVRPAWSFDLGPWEVPRADYEARLSPSADAPPEPPPGTGERAARLWREPWTEIVTVTPQSSLRFVVAGTAGALRVDVRDDLVALAVLPPRLLFLTLVTQTGAAVQGR</sequence>
<evidence type="ECO:0000256" key="1">
    <source>
        <dbReference type="SAM" id="MobiDB-lite"/>
    </source>
</evidence>
<evidence type="ECO:0000313" key="2">
    <source>
        <dbReference type="EMBL" id="GIG34571.1"/>
    </source>
</evidence>